<dbReference type="Proteomes" id="UP000245626">
    <property type="component" value="Unassembled WGS sequence"/>
</dbReference>
<evidence type="ECO:0000313" key="1">
    <source>
        <dbReference type="EMBL" id="PWN49794.1"/>
    </source>
</evidence>
<name>A0ACD0NVP1_9BASI</name>
<evidence type="ECO:0000313" key="2">
    <source>
        <dbReference type="Proteomes" id="UP000245626"/>
    </source>
</evidence>
<proteinExistence type="predicted"/>
<sequence length="217" mass="24561">MSVENESGMNDHKQSGEPELKRNRKGPLTRPPPHSDCLSFIDPHATIPLSHPETQCDPKKKEAGSHTLFNSSSHPHPSPAGSAWFPRSSLFFLGPQAEEGEKIKEGREMNLLVRSPRRMFGCLRGGREGRWNRAWTALCSLSIQSQARKKKKKVWSYNAHPTSLQLSSFIFLPPHSPVTRFSSPLPFHSSLSHLKAWIATNARSSYFRRLNKKRLDT</sequence>
<organism evidence="1 2">
    <name type="scientific">Violaceomyces palustris</name>
    <dbReference type="NCBI Taxonomy" id="1673888"/>
    <lineage>
        <taxon>Eukaryota</taxon>
        <taxon>Fungi</taxon>
        <taxon>Dikarya</taxon>
        <taxon>Basidiomycota</taxon>
        <taxon>Ustilaginomycotina</taxon>
        <taxon>Ustilaginomycetes</taxon>
        <taxon>Violaceomycetales</taxon>
        <taxon>Violaceomycetaceae</taxon>
        <taxon>Violaceomyces</taxon>
    </lineage>
</organism>
<reference evidence="1 2" key="1">
    <citation type="journal article" date="2018" name="Mol. Biol. Evol.">
        <title>Broad Genomic Sampling Reveals a Smut Pathogenic Ancestry of the Fungal Clade Ustilaginomycotina.</title>
        <authorList>
            <person name="Kijpornyongpan T."/>
            <person name="Mondo S.J."/>
            <person name="Barry K."/>
            <person name="Sandor L."/>
            <person name="Lee J."/>
            <person name="Lipzen A."/>
            <person name="Pangilinan J."/>
            <person name="LaButti K."/>
            <person name="Hainaut M."/>
            <person name="Henrissat B."/>
            <person name="Grigoriev I.V."/>
            <person name="Spatafora J.W."/>
            <person name="Aime M.C."/>
        </authorList>
    </citation>
    <scope>NUCLEOTIDE SEQUENCE [LARGE SCALE GENOMIC DNA]</scope>
    <source>
        <strain evidence="1 2">SA 807</strain>
    </source>
</reference>
<accession>A0ACD0NVP1</accession>
<protein>
    <submittedName>
        <fullName evidence="1">Uncharacterized protein</fullName>
    </submittedName>
</protein>
<gene>
    <name evidence="1" type="ORF">IE53DRAFT_127606</name>
</gene>
<dbReference type="EMBL" id="KZ820005">
    <property type="protein sequence ID" value="PWN49794.1"/>
    <property type="molecule type" value="Genomic_DNA"/>
</dbReference>
<keyword evidence="2" id="KW-1185">Reference proteome</keyword>